<gene>
    <name evidence="9" type="ORF">BEMITA_LOCUS13978</name>
</gene>
<dbReference type="Proteomes" id="UP001152759">
    <property type="component" value="Chromosome 9"/>
</dbReference>
<keyword evidence="7" id="KW-0325">Glycoprotein</keyword>
<evidence type="ECO:0000256" key="6">
    <source>
        <dbReference type="ARBA" id="ARBA00023170"/>
    </source>
</evidence>
<protein>
    <recommendedName>
        <fullName evidence="11">Ionotropic receptor</fullName>
    </recommendedName>
</protein>
<dbReference type="EMBL" id="OU963870">
    <property type="protein sequence ID" value="CAH0395843.1"/>
    <property type="molecule type" value="Genomic_DNA"/>
</dbReference>
<keyword evidence="4 8" id="KW-1133">Transmembrane helix</keyword>
<keyword evidence="6" id="KW-0675">Receptor</keyword>
<evidence type="ECO:0000313" key="9">
    <source>
        <dbReference type="EMBL" id="CAH0395843.1"/>
    </source>
</evidence>
<evidence type="ECO:0000256" key="8">
    <source>
        <dbReference type="SAM" id="Phobius"/>
    </source>
</evidence>
<name>A0A9P0FA11_BEMTA</name>
<keyword evidence="3 8" id="KW-0812">Transmembrane</keyword>
<dbReference type="GO" id="GO:0005886">
    <property type="term" value="C:plasma membrane"/>
    <property type="evidence" value="ECO:0007669"/>
    <property type="project" value="UniProtKB-SubCell"/>
</dbReference>
<evidence type="ECO:0000256" key="5">
    <source>
        <dbReference type="ARBA" id="ARBA00023136"/>
    </source>
</evidence>
<keyword evidence="2" id="KW-1003">Cell membrane</keyword>
<accession>A0A9P0FA11</accession>
<reference evidence="9" key="1">
    <citation type="submission" date="2021-12" db="EMBL/GenBank/DDBJ databases">
        <authorList>
            <person name="King R."/>
        </authorList>
    </citation>
    <scope>NUCLEOTIDE SEQUENCE</scope>
</reference>
<organism evidence="9 10">
    <name type="scientific">Bemisia tabaci</name>
    <name type="common">Sweetpotato whitefly</name>
    <name type="synonym">Aleurodes tabaci</name>
    <dbReference type="NCBI Taxonomy" id="7038"/>
    <lineage>
        <taxon>Eukaryota</taxon>
        <taxon>Metazoa</taxon>
        <taxon>Ecdysozoa</taxon>
        <taxon>Arthropoda</taxon>
        <taxon>Hexapoda</taxon>
        <taxon>Insecta</taxon>
        <taxon>Pterygota</taxon>
        <taxon>Neoptera</taxon>
        <taxon>Paraneoptera</taxon>
        <taxon>Hemiptera</taxon>
        <taxon>Sternorrhyncha</taxon>
        <taxon>Aleyrodoidea</taxon>
        <taxon>Aleyrodidae</taxon>
        <taxon>Aleyrodinae</taxon>
        <taxon>Bemisia</taxon>
    </lineage>
</organism>
<dbReference type="InterPro" id="IPR052192">
    <property type="entry name" value="Insect_Ionotropic_Sensory_Rcpt"/>
</dbReference>
<sequence>MEVLSFLRNLFAFSIICSLSNTSLHFLPNNRVDSNDLRLISLAFNVSKLTVALSNRRSLIIVNLRKDLVIDTLIQNLHRNTIQITSFTDHKALMKLTVSSEQKNALFFVNDCDDILSLVFNSMKTPKTTQEHFNFTENVIPNNNDTLSLSKSDVAIPERSPIYCVQDDADVDGIVKSQVSNCQFHLTSEELEPGSILSDRVLDHTHNLHNHTLWNFRNHLVFMVKERREGQLKDGRHQNQPVNEIAFLNIAQDYQEGKSLIPYFKFFWRFFRGQRTIICRVLCFWYDPYAEKLHYYSSSEDKHYFDFSLKNFHRKYIRILLRTDILLDFEILQPWNFWFIIFSNFLEHLGNSLNSTNMIETLTPPSTALTVKITEDGAGLKHDNDIIVYNVGTVLGVADFADFSYTATLDFFSLTILAPRRGFMPQFLTAFKSFTPTVWWATFTTIGVFIIMLAVFQHSQWGIFAALYSETEIRTYENTSPFLTVYAYFLCGSPPTLLLGRLISGKMLFVIFSFSALIIGTAFQGAMVTLINLGVHNPDIETLDDLKESNNFIQTGNPTSSAVFFR</sequence>
<dbReference type="PANTHER" id="PTHR42643:SF30">
    <property type="entry name" value="IONOTROPIC RECEPTOR 40A-RELATED"/>
    <property type="match status" value="1"/>
</dbReference>
<evidence type="ECO:0008006" key="11">
    <source>
        <dbReference type="Google" id="ProtNLM"/>
    </source>
</evidence>
<comment type="subcellular location">
    <subcellularLocation>
        <location evidence="1">Cell membrane</location>
        <topology evidence="1">Multi-pass membrane protein</topology>
    </subcellularLocation>
</comment>
<proteinExistence type="predicted"/>
<feature type="transmembrane region" description="Helical" evidence="8">
    <location>
        <begin position="507"/>
        <end position="531"/>
    </location>
</feature>
<evidence type="ECO:0000256" key="1">
    <source>
        <dbReference type="ARBA" id="ARBA00004651"/>
    </source>
</evidence>
<feature type="transmembrane region" description="Helical" evidence="8">
    <location>
        <begin position="438"/>
        <end position="456"/>
    </location>
</feature>
<dbReference type="PANTHER" id="PTHR42643">
    <property type="entry name" value="IONOTROPIC RECEPTOR 20A-RELATED"/>
    <property type="match status" value="1"/>
</dbReference>
<evidence type="ECO:0000256" key="2">
    <source>
        <dbReference type="ARBA" id="ARBA00022475"/>
    </source>
</evidence>
<evidence type="ECO:0000256" key="3">
    <source>
        <dbReference type="ARBA" id="ARBA00022692"/>
    </source>
</evidence>
<evidence type="ECO:0000256" key="7">
    <source>
        <dbReference type="ARBA" id="ARBA00023180"/>
    </source>
</evidence>
<keyword evidence="5 8" id="KW-0472">Membrane</keyword>
<evidence type="ECO:0000313" key="10">
    <source>
        <dbReference type="Proteomes" id="UP001152759"/>
    </source>
</evidence>
<keyword evidence="10" id="KW-1185">Reference proteome</keyword>
<dbReference type="AlphaFoldDB" id="A0A9P0FA11"/>
<evidence type="ECO:0000256" key="4">
    <source>
        <dbReference type="ARBA" id="ARBA00022989"/>
    </source>
</evidence>